<dbReference type="Proteomes" id="UP000012488">
    <property type="component" value="Chromosome"/>
</dbReference>
<accession>A0A6B9FSJ1</accession>
<protein>
    <submittedName>
        <fullName evidence="1">Uncharacterized protein</fullName>
    </submittedName>
</protein>
<dbReference type="RefSeq" id="WP_010684426.1">
    <property type="nucleotide sequence ID" value="NZ_CP043538.1"/>
</dbReference>
<reference evidence="1 2" key="1">
    <citation type="journal article" date="2012" name="Genet. Mol. Biol.">
        <title>Analysis of 16S rRNA and mxaF genes revealing insights into Methylobacterium niche-specific plant association.</title>
        <authorList>
            <person name="Dourado M.N."/>
            <person name="Andreote F.D."/>
            <person name="Dini-Andreote F."/>
            <person name="Conti R."/>
            <person name="Araujo J.M."/>
            <person name="Araujo W.L."/>
        </authorList>
    </citation>
    <scope>NUCLEOTIDE SEQUENCE [LARGE SCALE GENOMIC DNA]</scope>
    <source>
        <strain evidence="1 2">SR1.6/6</strain>
    </source>
</reference>
<organism evidence="1 2">
    <name type="scientific">Methylobacterium mesophilicum SR1.6/6</name>
    <dbReference type="NCBI Taxonomy" id="908290"/>
    <lineage>
        <taxon>Bacteria</taxon>
        <taxon>Pseudomonadati</taxon>
        <taxon>Pseudomonadota</taxon>
        <taxon>Alphaproteobacteria</taxon>
        <taxon>Hyphomicrobiales</taxon>
        <taxon>Methylobacteriaceae</taxon>
        <taxon>Methylobacterium</taxon>
    </lineage>
</organism>
<proteinExistence type="predicted"/>
<evidence type="ECO:0000313" key="2">
    <source>
        <dbReference type="Proteomes" id="UP000012488"/>
    </source>
</evidence>
<dbReference type="KEGG" id="mmes:MMSR116_29490"/>
<dbReference type="AlphaFoldDB" id="A0A6B9FSJ1"/>
<reference evidence="1 2" key="2">
    <citation type="journal article" date="2013" name="Genome Announc.">
        <title>Draft Genome Sequence of Methylobacterium mesophilicum Strain SR1.6/6, Isolated from Citrus sinensis.</title>
        <authorList>
            <person name="Marinho Almeida D."/>
            <person name="Dini-Andreote F."/>
            <person name="Camargo Neves A.A."/>
            <person name="Juca Ramos R.T."/>
            <person name="Andreote F.D."/>
            <person name="Carneiro A.R."/>
            <person name="Oliveira de Souza Lima A."/>
            <person name="Caracciolo Gomes de Sa P.H."/>
            <person name="Ribeiro Barbosa M.S."/>
            <person name="Araujo W.L."/>
            <person name="Silva A."/>
        </authorList>
    </citation>
    <scope>NUCLEOTIDE SEQUENCE [LARGE SCALE GENOMIC DNA]</scope>
    <source>
        <strain evidence="1 2">SR1.6/6</strain>
    </source>
</reference>
<gene>
    <name evidence="1" type="ORF">MMSR116_29490</name>
</gene>
<sequence length="92" mass="10394">MAEESPPLVRVYITTSALQTGEIEAAWAVVDGDCVCIRDREAHRYLAGEGTNWHRTKWAAENFARQKQVAYLEFGRADLARVESYRFGRSGS</sequence>
<dbReference type="EMBL" id="CP043538">
    <property type="protein sequence ID" value="QGY05571.1"/>
    <property type="molecule type" value="Genomic_DNA"/>
</dbReference>
<name>A0A6B9FSJ1_9HYPH</name>
<evidence type="ECO:0000313" key="1">
    <source>
        <dbReference type="EMBL" id="QGY05571.1"/>
    </source>
</evidence>